<proteinExistence type="predicted"/>
<dbReference type="AlphaFoldDB" id="X1VVC1"/>
<evidence type="ECO:0008006" key="2">
    <source>
        <dbReference type="Google" id="ProtNLM"/>
    </source>
</evidence>
<organism evidence="1">
    <name type="scientific">marine sediment metagenome</name>
    <dbReference type="NCBI Taxonomy" id="412755"/>
    <lineage>
        <taxon>unclassified sequences</taxon>
        <taxon>metagenomes</taxon>
        <taxon>ecological metagenomes</taxon>
    </lineage>
</organism>
<accession>X1VVC1</accession>
<reference evidence="1" key="1">
    <citation type="journal article" date="2014" name="Front. Microbiol.">
        <title>High frequency of phylogenetically diverse reductive dehalogenase-homologous genes in deep subseafloor sedimentary metagenomes.</title>
        <authorList>
            <person name="Kawai M."/>
            <person name="Futagami T."/>
            <person name="Toyoda A."/>
            <person name="Takaki Y."/>
            <person name="Nishi S."/>
            <person name="Hori S."/>
            <person name="Arai W."/>
            <person name="Tsubouchi T."/>
            <person name="Morono Y."/>
            <person name="Uchiyama I."/>
            <person name="Ito T."/>
            <person name="Fujiyama A."/>
            <person name="Inagaki F."/>
            <person name="Takami H."/>
        </authorList>
    </citation>
    <scope>NUCLEOTIDE SEQUENCE</scope>
    <source>
        <strain evidence="1">Expedition CK06-06</strain>
    </source>
</reference>
<comment type="caution">
    <text evidence="1">The sequence shown here is derived from an EMBL/GenBank/DDBJ whole genome shotgun (WGS) entry which is preliminary data.</text>
</comment>
<sequence>ADIYNTLNIKNWSNNAFYNVYDYNDYMYSLHLPQSQYDKLGYKGVPGDDKPGVYRDDDVEFQPIEAVPDPTTLSNPSDIAIYYNYNTEQYMKTVDGQWTLVDKKTIDEIIDTKAYINMPDQTYYTFLNPRDIFFGMTISFDFR</sequence>
<name>X1VVC1_9ZZZZ</name>
<protein>
    <recommendedName>
        <fullName evidence="2">TonB-dependent receptor-like beta-barrel domain-containing protein</fullName>
    </recommendedName>
</protein>
<feature type="non-terminal residue" evidence="1">
    <location>
        <position position="1"/>
    </location>
</feature>
<gene>
    <name evidence="1" type="ORF">S12H4_46131</name>
</gene>
<dbReference type="EMBL" id="BARW01028594">
    <property type="protein sequence ID" value="GAJ14460.1"/>
    <property type="molecule type" value="Genomic_DNA"/>
</dbReference>
<evidence type="ECO:0000313" key="1">
    <source>
        <dbReference type="EMBL" id="GAJ14460.1"/>
    </source>
</evidence>